<keyword evidence="2" id="KW-0732">Signal</keyword>
<evidence type="ECO:0000256" key="1">
    <source>
        <dbReference type="SAM" id="MobiDB-lite"/>
    </source>
</evidence>
<evidence type="ECO:0000313" key="4">
    <source>
        <dbReference type="Proteomes" id="UP001201812"/>
    </source>
</evidence>
<dbReference type="AlphaFoldDB" id="A0AAD4R5M7"/>
<feature type="signal peptide" evidence="2">
    <location>
        <begin position="1"/>
        <end position="27"/>
    </location>
</feature>
<sequence length="422" mass="47128">MTQRCRQIMTSILLMSIVLLQSAISNAFIDEQFASSNTDPFVDQSLQNTDEKRAGGRNFVMLPETDKRGGGRNFGAFMDQKRAGGRQFAPALSERWSPLMGQIKRGGGRNFREMLDEKRAGGRGFQMLDEETTAEDKRGGARSFYQGDSDAKRGGARAFGGHDSAEKRGGGRTFQMADGSDILEKRGGGRTFQFAEDGYDDLNKRGGARPFFPSALLKRAGGRYFSGTRHFYPASGTIGYGKRGGARPMIPSEYKRAGGRAFFGGFDGFGSDFGGRLYAPVRRFYPEYTKKAPYLQYDSKVNTAAPGSAGTILSELKRTDGFPYGMDYESSRTEPLFWGATEKRAGGRTFPIEDDDSKEKRRMLFGGAIGEQYTRQRMPEKVGEVDIRDNVMQIIVRIKLLNREMFGRERSQARRKYAEIIR</sequence>
<keyword evidence="4" id="KW-1185">Reference proteome</keyword>
<evidence type="ECO:0000256" key="2">
    <source>
        <dbReference type="SAM" id="SignalP"/>
    </source>
</evidence>
<evidence type="ECO:0000313" key="3">
    <source>
        <dbReference type="EMBL" id="KAI1725356.1"/>
    </source>
</evidence>
<feature type="region of interest" description="Disordered" evidence="1">
    <location>
        <begin position="132"/>
        <end position="174"/>
    </location>
</feature>
<reference evidence="3" key="1">
    <citation type="submission" date="2022-01" db="EMBL/GenBank/DDBJ databases">
        <title>Genome Sequence Resource for Two Populations of Ditylenchus destructor, the Migratory Endoparasitic Phytonematode.</title>
        <authorList>
            <person name="Zhang H."/>
            <person name="Lin R."/>
            <person name="Xie B."/>
        </authorList>
    </citation>
    <scope>NUCLEOTIDE SEQUENCE</scope>
    <source>
        <strain evidence="3">BazhouSP</strain>
    </source>
</reference>
<dbReference type="Proteomes" id="UP001201812">
    <property type="component" value="Unassembled WGS sequence"/>
</dbReference>
<gene>
    <name evidence="3" type="ORF">DdX_02012</name>
</gene>
<protein>
    <submittedName>
        <fullName evidence="3">Neuropeptide-Like Protein</fullName>
    </submittedName>
</protein>
<dbReference type="GO" id="GO:0007218">
    <property type="term" value="P:neuropeptide signaling pathway"/>
    <property type="evidence" value="ECO:0007669"/>
    <property type="project" value="UniProtKB-KW"/>
</dbReference>
<keyword evidence="3" id="KW-0527">Neuropeptide</keyword>
<feature type="chain" id="PRO_5042129202" evidence="2">
    <location>
        <begin position="28"/>
        <end position="422"/>
    </location>
</feature>
<organism evidence="3 4">
    <name type="scientific">Ditylenchus destructor</name>
    <dbReference type="NCBI Taxonomy" id="166010"/>
    <lineage>
        <taxon>Eukaryota</taxon>
        <taxon>Metazoa</taxon>
        <taxon>Ecdysozoa</taxon>
        <taxon>Nematoda</taxon>
        <taxon>Chromadorea</taxon>
        <taxon>Rhabditida</taxon>
        <taxon>Tylenchina</taxon>
        <taxon>Tylenchomorpha</taxon>
        <taxon>Sphaerularioidea</taxon>
        <taxon>Anguinidae</taxon>
        <taxon>Anguininae</taxon>
        <taxon>Ditylenchus</taxon>
    </lineage>
</organism>
<dbReference type="EMBL" id="JAKKPZ010000002">
    <property type="protein sequence ID" value="KAI1725356.1"/>
    <property type="molecule type" value="Genomic_DNA"/>
</dbReference>
<name>A0AAD4R5M7_9BILA</name>
<accession>A0AAD4R5M7</accession>
<proteinExistence type="predicted"/>
<comment type="caution">
    <text evidence="3">The sequence shown here is derived from an EMBL/GenBank/DDBJ whole genome shotgun (WGS) entry which is preliminary data.</text>
</comment>